<evidence type="ECO:0000256" key="7">
    <source>
        <dbReference type="ARBA" id="ARBA00022723"/>
    </source>
</evidence>
<dbReference type="InterPro" id="IPR012846">
    <property type="entry name" value="Acetolactate_synth_lsu"/>
</dbReference>
<evidence type="ECO:0000256" key="11">
    <source>
        <dbReference type="ARBA" id="ARBA00048670"/>
    </source>
</evidence>
<dbReference type="Gene3D" id="3.40.50.1220">
    <property type="entry name" value="TPP-binding domain"/>
    <property type="match status" value="1"/>
</dbReference>
<dbReference type="GO" id="GO:0000287">
    <property type="term" value="F:magnesium ion binding"/>
    <property type="evidence" value="ECO:0007669"/>
    <property type="project" value="UniProtKB-UniRule"/>
</dbReference>
<comment type="similarity">
    <text evidence="3 12">Belongs to the TPP enzyme family.</text>
</comment>
<reference evidence="16 17" key="1">
    <citation type="submission" date="2016-10" db="EMBL/GenBank/DDBJ databases">
        <authorList>
            <person name="de Groot N.N."/>
        </authorList>
    </citation>
    <scope>NUCLEOTIDE SEQUENCE [LARGE SCALE GENOMIC DNA]</scope>
    <source>
        <strain evidence="16 17">KHGC13</strain>
    </source>
</reference>
<dbReference type="InterPro" id="IPR039368">
    <property type="entry name" value="AHAS_TPP"/>
</dbReference>
<evidence type="ECO:0000313" key="16">
    <source>
        <dbReference type="EMBL" id="SFU52053.1"/>
    </source>
</evidence>
<comment type="cofactor">
    <cofactor evidence="12">
        <name>thiamine diphosphate</name>
        <dbReference type="ChEBI" id="CHEBI:58937"/>
    </cofactor>
    <text evidence="12">Binds 1 thiamine pyrophosphate per subunit.</text>
</comment>
<dbReference type="GO" id="GO:0009099">
    <property type="term" value="P:L-valine biosynthetic process"/>
    <property type="evidence" value="ECO:0007669"/>
    <property type="project" value="UniProtKB-UniPathway"/>
</dbReference>
<keyword evidence="9 12" id="KW-0786">Thiamine pyrophosphate</keyword>
<dbReference type="GO" id="GO:0005948">
    <property type="term" value="C:acetolactate synthase complex"/>
    <property type="evidence" value="ECO:0007669"/>
    <property type="project" value="TreeGrafter"/>
</dbReference>
<evidence type="ECO:0000256" key="8">
    <source>
        <dbReference type="ARBA" id="ARBA00022842"/>
    </source>
</evidence>
<name>A0A1I7GUA4_9FIRM</name>
<dbReference type="EMBL" id="FPBT01000009">
    <property type="protein sequence ID" value="SFU52053.1"/>
    <property type="molecule type" value="Genomic_DNA"/>
</dbReference>
<dbReference type="FunFam" id="3.40.50.970:FF:000007">
    <property type="entry name" value="Acetolactate synthase"/>
    <property type="match status" value="1"/>
</dbReference>
<dbReference type="Pfam" id="PF02776">
    <property type="entry name" value="TPP_enzyme_N"/>
    <property type="match status" value="1"/>
</dbReference>
<dbReference type="GO" id="GO:0003984">
    <property type="term" value="F:acetolactate synthase activity"/>
    <property type="evidence" value="ECO:0007669"/>
    <property type="project" value="UniProtKB-EC"/>
</dbReference>
<dbReference type="CDD" id="cd07035">
    <property type="entry name" value="TPP_PYR_POX_like"/>
    <property type="match status" value="1"/>
</dbReference>
<keyword evidence="17" id="KW-1185">Reference proteome</keyword>
<dbReference type="EC" id="2.2.1.6" evidence="4 12"/>
<accession>A0A1I7GUA4</accession>
<dbReference type="OrthoDB" id="4494979at2"/>
<evidence type="ECO:0000256" key="2">
    <source>
        <dbReference type="ARBA" id="ARBA00005025"/>
    </source>
</evidence>
<comment type="catalytic activity">
    <reaction evidence="11 12">
        <text>2 pyruvate + H(+) = (2S)-2-acetolactate + CO2</text>
        <dbReference type="Rhea" id="RHEA:25249"/>
        <dbReference type="ChEBI" id="CHEBI:15361"/>
        <dbReference type="ChEBI" id="CHEBI:15378"/>
        <dbReference type="ChEBI" id="CHEBI:16526"/>
        <dbReference type="ChEBI" id="CHEBI:58476"/>
        <dbReference type="EC" id="2.2.1.6"/>
    </reaction>
</comment>
<dbReference type="InterPro" id="IPR011766">
    <property type="entry name" value="TPP_enzyme_TPP-bd"/>
</dbReference>
<comment type="pathway">
    <text evidence="1 12">Amino-acid biosynthesis; L-isoleucine biosynthesis; L-isoleucine from 2-oxobutanoate: step 1/4.</text>
</comment>
<evidence type="ECO:0000256" key="10">
    <source>
        <dbReference type="ARBA" id="ARBA00023304"/>
    </source>
</evidence>
<dbReference type="SUPFAM" id="SSF52467">
    <property type="entry name" value="DHS-like NAD/FAD-binding domain"/>
    <property type="match status" value="1"/>
</dbReference>
<dbReference type="SUPFAM" id="SSF52518">
    <property type="entry name" value="Thiamin diphosphate-binding fold (THDP-binding)"/>
    <property type="match status" value="2"/>
</dbReference>
<dbReference type="CDD" id="cd02015">
    <property type="entry name" value="TPP_AHAS"/>
    <property type="match status" value="1"/>
</dbReference>
<evidence type="ECO:0000313" key="17">
    <source>
        <dbReference type="Proteomes" id="UP000198817"/>
    </source>
</evidence>
<dbReference type="GO" id="GO:0050660">
    <property type="term" value="F:flavin adenine dinucleotide binding"/>
    <property type="evidence" value="ECO:0007669"/>
    <property type="project" value="InterPro"/>
</dbReference>
<sequence>MEMTGARVVVECLLEQGVDTVFGYPGGTILNIYDELYKYQDRITHYLTSHEQGAAHAADGYARSTGKVGVCLATSGPGATNLTTGIATAYMDSSPVVFICCNVGQKLLGKDTFQEVDITGVAMPITKSTYLVRDVNKLADTIRTAFGLARSGRPGPVLIDITKDVTAALVDYAPLPREEHRKNGMLGKLISRARTSSLLMPEPDQQDIDILAEMIRDSEKPMLICGGGVTRSRAHMEFREFARKIDAPVAITLMGGGAMDGADPLATGMIGMHGSQASNRGVAGCDLLIAVGCRFSDRVALKPDTFAPQAKIVHIDIDRAEINKNVQTDHHIIGNAKDVLRKLNEQIPQYNHTEWKRYVFSFPTETKYDDDVNGAMTPKQILSTIAEMLPKDTTVATDVGEHQMWAIQHFHFSYPGQLLTSGGYGTMGFGLGAAIGAQAGNPEKTVIHITGDGSFRMNCNELATEEHYKLPIITFIFNNGVLGMVHQWQKLMYGQRYSQTILDRGPDFVKLAEAYGLKGTRVTCVEELRSAIEDAKQERKAGRGYVIDCAVATEEMVRPMVNGGTNITEFLLN</sequence>
<evidence type="ECO:0000256" key="3">
    <source>
        <dbReference type="ARBA" id="ARBA00007812"/>
    </source>
</evidence>
<gene>
    <name evidence="16" type="ORF">SAMN05216508_10952</name>
</gene>
<evidence type="ECO:0000259" key="14">
    <source>
        <dbReference type="Pfam" id="PF02775"/>
    </source>
</evidence>
<evidence type="ECO:0000256" key="5">
    <source>
        <dbReference type="ARBA" id="ARBA00022605"/>
    </source>
</evidence>
<dbReference type="GO" id="GO:0030976">
    <property type="term" value="F:thiamine pyrophosphate binding"/>
    <property type="evidence" value="ECO:0007669"/>
    <property type="project" value="UniProtKB-UniRule"/>
</dbReference>
<dbReference type="GO" id="GO:0009097">
    <property type="term" value="P:isoleucine biosynthetic process"/>
    <property type="evidence" value="ECO:0007669"/>
    <property type="project" value="UniProtKB-UniPathway"/>
</dbReference>
<dbReference type="STRING" id="155865.SAMN05216515_11052"/>
<evidence type="ECO:0000256" key="12">
    <source>
        <dbReference type="RuleBase" id="RU003591"/>
    </source>
</evidence>
<keyword evidence="10 12" id="KW-0100">Branched-chain amino acid biosynthesis</keyword>
<feature type="domain" description="Thiamine pyrophosphate enzyme N-terminal TPP-binding" evidence="15">
    <location>
        <begin position="3"/>
        <end position="119"/>
    </location>
</feature>
<keyword evidence="7 12" id="KW-0479">Metal-binding</keyword>
<dbReference type="Pfam" id="PF00205">
    <property type="entry name" value="TPP_enzyme_M"/>
    <property type="match status" value="1"/>
</dbReference>
<dbReference type="InterPro" id="IPR029035">
    <property type="entry name" value="DHS-like_NAD/FAD-binding_dom"/>
</dbReference>
<keyword evidence="5 12" id="KW-0028">Amino-acid biosynthesis</keyword>
<dbReference type="FunFam" id="3.40.50.1220:FF:000008">
    <property type="entry name" value="Acetolactate synthase"/>
    <property type="match status" value="1"/>
</dbReference>
<evidence type="ECO:0000256" key="1">
    <source>
        <dbReference type="ARBA" id="ARBA00004974"/>
    </source>
</evidence>
<dbReference type="PANTHER" id="PTHR18968:SF13">
    <property type="entry name" value="ACETOLACTATE SYNTHASE CATALYTIC SUBUNIT, MITOCHONDRIAL"/>
    <property type="match status" value="1"/>
</dbReference>
<dbReference type="PANTHER" id="PTHR18968">
    <property type="entry name" value="THIAMINE PYROPHOSPHATE ENZYMES"/>
    <property type="match status" value="1"/>
</dbReference>
<dbReference type="NCBIfam" id="TIGR00118">
    <property type="entry name" value="acolac_lg"/>
    <property type="match status" value="1"/>
</dbReference>
<evidence type="ECO:0000256" key="4">
    <source>
        <dbReference type="ARBA" id="ARBA00013145"/>
    </source>
</evidence>
<evidence type="ECO:0000256" key="6">
    <source>
        <dbReference type="ARBA" id="ARBA00022679"/>
    </source>
</evidence>
<dbReference type="AlphaFoldDB" id="A0A1I7GUA4"/>
<comment type="pathway">
    <text evidence="2 12">Amino-acid biosynthesis; L-valine biosynthesis; L-valine from pyruvate: step 1/4.</text>
</comment>
<evidence type="ECO:0000259" key="13">
    <source>
        <dbReference type="Pfam" id="PF00205"/>
    </source>
</evidence>
<organism evidence="16 17">
    <name type="scientific">Eubacterium pyruvativorans</name>
    <dbReference type="NCBI Taxonomy" id="155865"/>
    <lineage>
        <taxon>Bacteria</taxon>
        <taxon>Bacillati</taxon>
        <taxon>Bacillota</taxon>
        <taxon>Clostridia</taxon>
        <taxon>Eubacteriales</taxon>
        <taxon>Eubacteriaceae</taxon>
        <taxon>Eubacterium</taxon>
    </lineage>
</organism>
<dbReference type="UniPathway" id="UPA00047">
    <property type="reaction ID" value="UER00055"/>
</dbReference>
<proteinExistence type="inferred from homology"/>
<dbReference type="InterPro" id="IPR029061">
    <property type="entry name" value="THDP-binding"/>
</dbReference>
<feature type="domain" description="Thiamine pyrophosphate enzyme central" evidence="13">
    <location>
        <begin position="209"/>
        <end position="343"/>
    </location>
</feature>
<evidence type="ECO:0000259" key="15">
    <source>
        <dbReference type="Pfam" id="PF02776"/>
    </source>
</evidence>
<dbReference type="InterPro" id="IPR045229">
    <property type="entry name" value="TPP_enz"/>
</dbReference>
<dbReference type="Proteomes" id="UP000198817">
    <property type="component" value="Unassembled WGS sequence"/>
</dbReference>
<dbReference type="PROSITE" id="PS00187">
    <property type="entry name" value="TPP_ENZYMES"/>
    <property type="match status" value="1"/>
</dbReference>
<dbReference type="Pfam" id="PF02775">
    <property type="entry name" value="TPP_enzyme_C"/>
    <property type="match status" value="1"/>
</dbReference>
<keyword evidence="8 12" id="KW-0460">Magnesium</keyword>
<comment type="cofactor">
    <cofactor evidence="12">
        <name>Mg(2+)</name>
        <dbReference type="ChEBI" id="CHEBI:18420"/>
    </cofactor>
    <text evidence="12">Binds 1 Mg(2+) ion per subunit.</text>
</comment>
<dbReference type="Gene3D" id="3.40.50.970">
    <property type="match status" value="2"/>
</dbReference>
<keyword evidence="6 12" id="KW-0808">Transferase</keyword>
<dbReference type="RefSeq" id="WP_090470991.1">
    <property type="nucleotide sequence ID" value="NZ_FOWF01000010.1"/>
</dbReference>
<dbReference type="UniPathway" id="UPA00049">
    <property type="reaction ID" value="UER00059"/>
</dbReference>
<dbReference type="InterPro" id="IPR012001">
    <property type="entry name" value="Thiamin_PyroP_enz_TPP-bd_dom"/>
</dbReference>
<dbReference type="InterPro" id="IPR000399">
    <property type="entry name" value="TPP-bd_CS"/>
</dbReference>
<feature type="domain" description="Thiamine pyrophosphate enzyme TPP-binding" evidence="14">
    <location>
        <begin position="398"/>
        <end position="540"/>
    </location>
</feature>
<evidence type="ECO:0000256" key="9">
    <source>
        <dbReference type="ARBA" id="ARBA00023052"/>
    </source>
</evidence>
<dbReference type="InterPro" id="IPR012000">
    <property type="entry name" value="Thiamin_PyroP_enz_cen_dom"/>
</dbReference>
<protein>
    <recommendedName>
        <fullName evidence="4 12">Acetolactate synthase</fullName>
        <ecNumber evidence="4 12">2.2.1.6</ecNumber>
    </recommendedName>
</protein>